<evidence type="ECO:0000313" key="3">
    <source>
        <dbReference type="Proteomes" id="UP000286701"/>
    </source>
</evidence>
<accession>A0A444MIK0</accession>
<dbReference type="OrthoDB" id="955522at2"/>
<evidence type="ECO:0008006" key="4">
    <source>
        <dbReference type="Google" id="ProtNLM"/>
    </source>
</evidence>
<protein>
    <recommendedName>
        <fullName evidence="4">Lipocalin-like domain-containing protein</fullName>
    </recommendedName>
</protein>
<feature type="chain" id="PRO_5019557922" description="Lipocalin-like domain-containing protein" evidence="1">
    <location>
        <begin position="21"/>
        <end position="137"/>
    </location>
</feature>
<dbReference type="AlphaFoldDB" id="A0A444MIK0"/>
<evidence type="ECO:0000256" key="1">
    <source>
        <dbReference type="SAM" id="SignalP"/>
    </source>
</evidence>
<gene>
    <name evidence="2" type="ORF">EPL05_20455</name>
</gene>
<evidence type="ECO:0000313" key="2">
    <source>
        <dbReference type="EMBL" id="RWY47965.1"/>
    </source>
</evidence>
<name>A0A444MIK0_9SPHI</name>
<keyword evidence="3" id="KW-1185">Reference proteome</keyword>
<dbReference type="PROSITE" id="PS51257">
    <property type="entry name" value="PROKAR_LIPOPROTEIN"/>
    <property type="match status" value="1"/>
</dbReference>
<organism evidence="2 3">
    <name type="scientific">Mucilaginibacter gilvus</name>
    <dbReference type="NCBI Taxonomy" id="2305909"/>
    <lineage>
        <taxon>Bacteria</taxon>
        <taxon>Pseudomonadati</taxon>
        <taxon>Bacteroidota</taxon>
        <taxon>Sphingobacteriia</taxon>
        <taxon>Sphingobacteriales</taxon>
        <taxon>Sphingobacteriaceae</taxon>
        <taxon>Mucilaginibacter</taxon>
    </lineage>
</organism>
<sequence>MKTIIKISFALFAIAVIAVACTNKQGAVPNASLTGKWRYIGSRMSSGGPQYFVPATNSNGYLQLNADASMYWKLPDNSTGSYVKYTVLDSVKLKLSSADGKEYEDYYYKIKGDSLSLGMAGPIVCYEGCSEHFVKVK</sequence>
<dbReference type="RefSeq" id="WP_128535860.1">
    <property type="nucleotide sequence ID" value="NZ_SBIW01000012.1"/>
</dbReference>
<reference evidence="2 3" key="1">
    <citation type="submission" date="2019-01" db="EMBL/GenBank/DDBJ databases">
        <title>Mucilaginibacter antarcticum sp. nov., isolated from antarctic soil.</title>
        <authorList>
            <person name="Yan Y.-Q."/>
            <person name="Du Z.-J."/>
        </authorList>
    </citation>
    <scope>NUCLEOTIDE SEQUENCE [LARGE SCALE GENOMIC DNA]</scope>
    <source>
        <strain evidence="2 3">F01003</strain>
    </source>
</reference>
<keyword evidence="1" id="KW-0732">Signal</keyword>
<proteinExistence type="predicted"/>
<dbReference type="EMBL" id="SBIW01000012">
    <property type="protein sequence ID" value="RWY47965.1"/>
    <property type="molecule type" value="Genomic_DNA"/>
</dbReference>
<comment type="caution">
    <text evidence="2">The sequence shown here is derived from an EMBL/GenBank/DDBJ whole genome shotgun (WGS) entry which is preliminary data.</text>
</comment>
<dbReference type="Proteomes" id="UP000286701">
    <property type="component" value="Unassembled WGS sequence"/>
</dbReference>
<feature type="signal peptide" evidence="1">
    <location>
        <begin position="1"/>
        <end position="20"/>
    </location>
</feature>